<evidence type="ECO:0000313" key="2">
    <source>
        <dbReference type="EMBL" id="MEF2965551.1"/>
    </source>
</evidence>
<feature type="transmembrane region" description="Helical" evidence="1">
    <location>
        <begin position="6"/>
        <end position="25"/>
    </location>
</feature>
<evidence type="ECO:0000313" key="3">
    <source>
        <dbReference type="Proteomes" id="UP001306950"/>
    </source>
</evidence>
<organism evidence="2 3">
    <name type="scientific">Paenibacillus haidiansis</name>
    <dbReference type="NCBI Taxonomy" id="1574488"/>
    <lineage>
        <taxon>Bacteria</taxon>
        <taxon>Bacillati</taxon>
        <taxon>Bacillota</taxon>
        <taxon>Bacilli</taxon>
        <taxon>Bacillales</taxon>
        <taxon>Paenibacillaceae</taxon>
        <taxon>Paenibacillus</taxon>
    </lineage>
</organism>
<dbReference type="EMBL" id="JAZHPZ010000002">
    <property type="protein sequence ID" value="MEF2965551.1"/>
    <property type="molecule type" value="Genomic_DNA"/>
</dbReference>
<evidence type="ECO:0008006" key="4">
    <source>
        <dbReference type="Google" id="ProtNLM"/>
    </source>
</evidence>
<protein>
    <recommendedName>
        <fullName evidence="4">Signal transduction histidine kinase</fullName>
    </recommendedName>
</protein>
<accession>A0ABU7VQQ9</accession>
<comment type="caution">
    <text evidence="2">The sequence shown here is derived from an EMBL/GenBank/DDBJ whole genome shotgun (WGS) entry which is preliminary data.</text>
</comment>
<proteinExistence type="predicted"/>
<evidence type="ECO:0000256" key="1">
    <source>
        <dbReference type="SAM" id="Phobius"/>
    </source>
</evidence>
<reference evidence="2 3" key="1">
    <citation type="submission" date="2024-02" db="EMBL/GenBank/DDBJ databases">
        <title>A nitrogen-fixing paenibacillus bacterium.</title>
        <authorList>
            <person name="Zhang W.L."/>
            <person name="Chen S.F."/>
        </authorList>
    </citation>
    <scope>NUCLEOTIDE SEQUENCE [LARGE SCALE GENOMIC DNA]</scope>
    <source>
        <strain evidence="2 3">M1</strain>
    </source>
</reference>
<keyword evidence="1" id="KW-1133">Transmembrane helix</keyword>
<keyword evidence="1" id="KW-0472">Membrane</keyword>
<feature type="transmembrane region" description="Helical" evidence="1">
    <location>
        <begin position="32"/>
        <end position="53"/>
    </location>
</feature>
<dbReference type="RefSeq" id="WP_331845776.1">
    <property type="nucleotide sequence ID" value="NZ_JAZHPZ010000002.1"/>
</dbReference>
<name>A0ABU7VQQ9_9BACL</name>
<dbReference type="Proteomes" id="UP001306950">
    <property type="component" value="Unassembled WGS sequence"/>
</dbReference>
<keyword evidence="1" id="KW-0812">Transmembrane</keyword>
<gene>
    <name evidence="2" type="ORF">V3851_06875</name>
</gene>
<sequence>MDSLVIFIICAFALGVVIILSKNNIPPKLRRGFAIVAIVMVAVAFCLLVYSFFSMGL</sequence>
<keyword evidence="3" id="KW-1185">Reference proteome</keyword>